<evidence type="ECO:0000313" key="3">
    <source>
        <dbReference type="Proteomes" id="UP000254209"/>
    </source>
</evidence>
<reference evidence="2 3" key="1">
    <citation type="submission" date="2018-06" db="EMBL/GenBank/DDBJ databases">
        <authorList>
            <consortium name="Pathogen Informatics"/>
            <person name="Doyle S."/>
        </authorList>
    </citation>
    <scope>NUCLEOTIDE SEQUENCE [LARGE SCALE GENOMIC DNA]</scope>
    <source>
        <strain evidence="2 3">NCTC10283</strain>
    </source>
</reference>
<sequence>MLQQDNTIALVIDIQERLIPAMNDGADFVSKSCQLIKGLNILNIPTIVTEQYPKGLGNTVAAVQDLTANAPVFEKTQFSALTADVQAAIDDKKPKNIIVLGCETHVCVLQTVLTLREQGLAVYLPQECLASRTLANKNNALQQMQAVGAVVSNVESVLFQLLGDAKNPAFKEISKLIQ</sequence>
<evidence type="ECO:0000313" key="2">
    <source>
        <dbReference type="EMBL" id="SSY70107.1"/>
    </source>
</evidence>
<accession>A0A376BK12</accession>
<protein>
    <submittedName>
        <fullName evidence="2">Isochorismatase family</fullName>
    </submittedName>
</protein>
<dbReference type="STRING" id="1120980.GCA_000745955_01692"/>
<dbReference type="InterPro" id="IPR036380">
    <property type="entry name" value="Isochorismatase-like_sf"/>
</dbReference>
<dbReference type="RefSeq" id="WP_034293698.1">
    <property type="nucleotide sequence ID" value="NZ_CP091519.2"/>
</dbReference>
<evidence type="ECO:0000259" key="1">
    <source>
        <dbReference type="Pfam" id="PF00857"/>
    </source>
</evidence>
<dbReference type="InterPro" id="IPR050993">
    <property type="entry name" value="Isochorismatase_domain"/>
</dbReference>
<dbReference type="OrthoDB" id="9796958at2"/>
<feature type="domain" description="Isochorismatase-like" evidence="1">
    <location>
        <begin position="8"/>
        <end position="155"/>
    </location>
</feature>
<dbReference type="SUPFAM" id="SSF52499">
    <property type="entry name" value="Isochorismatase-like hydrolases"/>
    <property type="match status" value="1"/>
</dbReference>
<organism evidence="2 3">
    <name type="scientific">Alysiella crassa</name>
    <dbReference type="NCBI Taxonomy" id="153491"/>
    <lineage>
        <taxon>Bacteria</taxon>
        <taxon>Pseudomonadati</taxon>
        <taxon>Pseudomonadota</taxon>
        <taxon>Betaproteobacteria</taxon>
        <taxon>Neisseriales</taxon>
        <taxon>Neisseriaceae</taxon>
        <taxon>Alysiella</taxon>
    </lineage>
</organism>
<dbReference type="InterPro" id="IPR000868">
    <property type="entry name" value="Isochorismatase-like_dom"/>
</dbReference>
<proteinExistence type="predicted"/>
<dbReference type="PANTHER" id="PTHR14119:SF3">
    <property type="entry name" value="ISOCHORISMATASE DOMAIN-CONTAINING PROTEIN 2"/>
    <property type="match status" value="1"/>
</dbReference>
<dbReference type="AlphaFoldDB" id="A0A376BK12"/>
<name>A0A376BK12_9NEIS</name>
<dbReference type="Gene3D" id="3.40.50.850">
    <property type="entry name" value="Isochorismatase-like"/>
    <property type="match status" value="1"/>
</dbReference>
<dbReference type="Proteomes" id="UP000254209">
    <property type="component" value="Unassembled WGS sequence"/>
</dbReference>
<dbReference type="EMBL" id="UFSO01000002">
    <property type="protein sequence ID" value="SSY70107.1"/>
    <property type="molecule type" value="Genomic_DNA"/>
</dbReference>
<dbReference type="Pfam" id="PF00857">
    <property type="entry name" value="Isochorismatase"/>
    <property type="match status" value="1"/>
</dbReference>
<keyword evidence="3" id="KW-1185">Reference proteome</keyword>
<gene>
    <name evidence="2" type="ORF">NCTC10283_00171</name>
</gene>
<dbReference type="PANTHER" id="PTHR14119">
    <property type="entry name" value="HYDROLASE"/>
    <property type="match status" value="1"/>
</dbReference>